<name>A0A9D9EHG5_9BACT</name>
<comment type="caution">
    <text evidence="1">The sequence shown here is derived from an EMBL/GenBank/DDBJ whole genome shotgun (WGS) entry which is preliminary data.</text>
</comment>
<sequence length="70" mass="8105">MNEENIDFVTYCVGILSRCLNKSQHDTYNMLKDSGVLFGYIVPLYDVLHTFSREYIIQDLTSLLKEKGVL</sequence>
<dbReference type="Pfam" id="PF12668">
    <property type="entry name" value="DUF3791"/>
    <property type="match status" value="1"/>
</dbReference>
<reference evidence="1" key="1">
    <citation type="submission" date="2020-10" db="EMBL/GenBank/DDBJ databases">
        <authorList>
            <person name="Gilroy R."/>
        </authorList>
    </citation>
    <scope>NUCLEOTIDE SEQUENCE</scope>
    <source>
        <strain evidence="1">D3-1215</strain>
    </source>
</reference>
<reference evidence="1" key="2">
    <citation type="journal article" date="2021" name="PeerJ">
        <title>Extensive microbial diversity within the chicken gut microbiome revealed by metagenomics and culture.</title>
        <authorList>
            <person name="Gilroy R."/>
            <person name="Ravi A."/>
            <person name="Getino M."/>
            <person name="Pursley I."/>
            <person name="Horton D.L."/>
            <person name="Alikhan N.F."/>
            <person name="Baker D."/>
            <person name="Gharbi K."/>
            <person name="Hall N."/>
            <person name="Watson M."/>
            <person name="Adriaenssens E.M."/>
            <person name="Foster-Nyarko E."/>
            <person name="Jarju S."/>
            <person name="Secka A."/>
            <person name="Antonio M."/>
            <person name="Oren A."/>
            <person name="Chaudhuri R.R."/>
            <person name="La Ragione R."/>
            <person name="Hildebrand F."/>
            <person name="Pallen M.J."/>
        </authorList>
    </citation>
    <scope>NUCLEOTIDE SEQUENCE</scope>
    <source>
        <strain evidence="1">D3-1215</strain>
    </source>
</reference>
<protein>
    <submittedName>
        <fullName evidence="1">DUF3791 domain-containing protein</fullName>
    </submittedName>
</protein>
<dbReference type="EMBL" id="JADIMR010000094">
    <property type="protein sequence ID" value="MBO8447337.1"/>
    <property type="molecule type" value="Genomic_DNA"/>
</dbReference>
<proteinExistence type="predicted"/>
<organism evidence="1 2">
    <name type="scientific">Candidatus Enterocola intestinipullorum</name>
    <dbReference type="NCBI Taxonomy" id="2840783"/>
    <lineage>
        <taxon>Bacteria</taxon>
        <taxon>Pseudomonadati</taxon>
        <taxon>Bacteroidota</taxon>
        <taxon>Bacteroidia</taxon>
        <taxon>Bacteroidales</taxon>
        <taxon>Candidatus Enterocola</taxon>
    </lineage>
</organism>
<evidence type="ECO:0000313" key="1">
    <source>
        <dbReference type="EMBL" id="MBO8447337.1"/>
    </source>
</evidence>
<dbReference type="InterPro" id="IPR024269">
    <property type="entry name" value="DUF3791"/>
</dbReference>
<accession>A0A9D9EHG5</accession>
<dbReference type="AlphaFoldDB" id="A0A9D9EHG5"/>
<evidence type="ECO:0000313" key="2">
    <source>
        <dbReference type="Proteomes" id="UP000823637"/>
    </source>
</evidence>
<dbReference type="Proteomes" id="UP000823637">
    <property type="component" value="Unassembled WGS sequence"/>
</dbReference>
<gene>
    <name evidence="1" type="ORF">IAC32_06295</name>
</gene>